<name>A0A3B0YV81_9ZZZZ</name>
<dbReference type="Gene3D" id="3.40.50.1820">
    <property type="entry name" value="alpha/beta hydrolase"/>
    <property type="match status" value="1"/>
</dbReference>
<organism evidence="2">
    <name type="scientific">hydrothermal vent metagenome</name>
    <dbReference type="NCBI Taxonomy" id="652676"/>
    <lineage>
        <taxon>unclassified sequences</taxon>
        <taxon>metagenomes</taxon>
        <taxon>ecological metagenomes</taxon>
    </lineage>
</organism>
<reference evidence="2" key="1">
    <citation type="submission" date="2018-06" db="EMBL/GenBank/DDBJ databases">
        <authorList>
            <person name="Zhirakovskaya E."/>
        </authorList>
    </citation>
    <scope>NUCLEOTIDE SEQUENCE</scope>
</reference>
<sequence>MKSKAYETGRQGLYHPEQTQTFTDFADFPKFKPELAEFSVSNAWWMSNAAHLAYHSIENIEKQLNIIGYELLHHTNHSHTFCYIAANDQSAFVAFRGTQFRSKIDARTDLNFPFTHFQGSQYKAKVHRGFSNALDVVSNDIKPVLDKLSAHQIPVRYTGHSLGAALAVLCSAWIPATEVYTFGSPRIGNNRFCKHHVQDKIYRIVNCCDIVCLLPPHGLGFRHAGDSYFISPNNDIIYNIKKFNRFAIKSVAMLKYQLRFPLLRHDHITLRSLSDHSIINYNNSLWNAAAKEIK</sequence>
<dbReference type="InterPro" id="IPR051218">
    <property type="entry name" value="Sec_MonoDiacylglyc_Lipase"/>
</dbReference>
<evidence type="ECO:0000259" key="1">
    <source>
        <dbReference type="Pfam" id="PF01764"/>
    </source>
</evidence>
<dbReference type="GO" id="GO:0006629">
    <property type="term" value="P:lipid metabolic process"/>
    <property type="evidence" value="ECO:0007669"/>
    <property type="project" value="InterPro"/>
</dbReference>
<dbReference type="SUPFAM" id="SSF53474">
    <property type="entry name" value="alpha/beta-Hydrolases"/>
    <property type="match status" value="1"/>
</dbReference>
<gene>
    <name evidence="2" type="ORF">MNBD_GAMMA12-821</name>
</gene>
<dbReference type="PANTHER" id="PTHR45856:SF24">
    <property type="entry name" value="FUNGAL LIPASE-LIKE DOMAIN-CONTAINING PROTEIN"/>
    <property type="match status" value="1"/>
</dbReference>
<dbReference type="EMBL" id="UOFL01000202">
    <property type="protein sequence ID" value="VAW80610.1"/>
    <property type="molecule type" value="Genomic_DNA"/>
</dbReference>
<feature type="domain" description="Fungal lipase-type" evidence="1">
    <location>
        <begin position="92"/>
        <end position="216"/>
    </location>
</feature>
<protein>
    <recommendedName>
        <fullName evidence="1">Fungal lipase-type domain-containing protein</fullName>
    </recommendedName>
</protein>
<dbReference type="CDD" id="cd00519">
    <property type="entry name" value="Lipase_3"/>
    <property type="match status" value="1"/>
</dbReference>
<proteinExistence type="predicted"/>
<dbReference type="AlphaFoldDB" id="A0A3B0YV81"/>
<dbReference type="InterPro" id="IPR029058">
    <property type="entry name" value="AB_hydrolase_fold"/>
</dbReference>
<dbReference type="Pfam" id="PF01764">
    <property type="entry name" value="Lipase_3"/>
    <property type="match status" value="1"/>
</dbReference>
<evidence type="ECO:0000313" key="2">
    <source>
        <dbReference type="EMBL" id="VAW80610.1"/>
    </source>
</evidence>
<dbReference type="InterPro" id="IPR002921">
    <property type="entry name" value="Fungal_lipase-type"/>
</dbReference>
<accession>A0A3B0YV81</accession>
<dbReference type="PANTHER" id="PTHR45856">
    <property type="entry name" value="ALPHA/BETA-HYDROLASES SUPERFAMILY PROTEIN"/>
    <property type="match status" value="1"/>
</dbReference>